<sequence length="130" mass="14512">MVHVHMRVDGCTHLLYAQPVVGEVICVLHAGYRHRDSLAGNRWLPAETLWVSTILGYSSSAGSSATCLSPRSSTPSLERGYGRSTWLRRDRQCHGHWVSMWFVVVGFAQDFLGVVVSIDAWLAMVQVGRR</sequence>
<feature type="transmembrane region" description="Helical" evidence="1">
    <location>
        <begin position="98"/>
        <end position="124"/>
    </location>
</feature>
<keyword evidence="1" id="KW-1133">Transmembrane helix</keyword>
<dbReference type="EMBL" id="CSBK01002084">
    <property type="protein sequence ID" value="COZ47447.1"/>
    <property type="molecule type" value="Genomic_DNA"/>
</dbReference>
<keyword evidence="1" id="KW-0472">Membrane</keyword>
<dbReference type="Proteomes" id="UP000039021">
    <property type="component" value="Unassembled WGS sequence"/>
</dbReference>
<proteinExistence type="predicted"/>
<name>A0A916P905_MYCTX</name>
<comment type="caution">
    <text evidence="2">The sequence shown here is derived from an EMBL/GenBank/DDBJ whole genome shotgun (WGS) entry which is preliminary data.</text>
</comment>
<keyword evidence="1" id="KW-0812">Transmembrane</keyword>
<gene>
    <name evidence="2" type="ORF">ERS007739_03793</name>
</gene>
<reference evidence="3" key="1">
    <citation type="submission" date="2015-03" db="EMBL/GenBank/DDBJ databases">
        <authorList>
            <consortium name="Pathogen Informatics"/>
        </authorList>
    </citation>
    <scope>NUCLEOTIDE SEQUENCE [LARGE SCALE GENOMIC DNA]</scope>
    <source>
        <strain evidence="3">N09902308</strain>
    </source>
</reference>
<evidence type="ECO:0000313" key="3">
    <source>
        <dbReference type="Proteomes" id="UP000039021"/>
    </source>
</evidence>
<evidence type="ECO:0000313" key="2">
    <source>
        <dbReference type="EMBL" id="COZ47447.1"/>
    </source>
</evidence>
<protein>
    <submittedName>
        <fullName evidence="2">Uncharacterized protein</fullName>
    </submittedName>
</protein>
<organism evidence="2 3">
    <name type="scientific">Mycobacterium tuberculosis</name>
    <dbReference type="NCBI Taxonomy" id="1773"/>
    <lineage>
        <taxon>Bacteria</taxon>
        <taxon>Bacillati</taxon>
        <taxon>Actinomycetota</taxon>
        <taxon>Actinomycetes</taxon>
        <taxon>Mycobacteriales</taxon>
        <taxon>Mycobacteriaceae</taxon>
        <taxon>Mycobacterium</taxon>
        <taxon>Mycobacterium tuberculosis complex</taxon>
    </lineage>
</organism>
<accession>A0A916P905</accession>
<evidence type="ECO:0000256" key="1">
    <source>
        <dbReference type="SAM" id="Phobius"/>
    </source>
</evidence>
<dbReference type="AlphaFoldDB" id="A0A916P905"/>